<dbReference type="InterPro" id="IPR004148">
    <property type="entry name" value="BAR_dom"/>
</dbReference>
<evidence type="ECO:0000313" key="5">
    <source>
        <dbReference type="Proteomes" id="UP000019804"/>
    </source>
</evidence>
<organism evidence="4 5">
    <name type="scientific">Aspergillus ruber (strain CBS 135680)</name>
    <dbReference type="NCBI Taxonomy" id="1388766"/>
    <lineage>
        <taxon>Eukaryota</taxon>
        <taxon>Fungi</taxon>
        <taxon>Dikarya</taxon>
        <taxon>Ascomycota</taxon>
        <taxon>Pezizomycotina</taxon>
        <taxon>Eurotiomycetes</taxon>
        <taxon>Eurotiomycetidae</taxon>
        <taxon>Eurotiales</taxon>
        <taxon>Aspergillaceae</taxon>
        <taxon>Aspergillus</taxon>
        <taxon>Aspergillus subgen. Aspergillus</taxon>
    </lineage>
</organism>
<sequence>MNRKFDRFKQWAGERMGNEVRTNLTDDFKAMETEMNVRHEGLDRIHKALACYLKSISKRSEGDDKEKTLPIAHLGTNMVTHGEDFDAYSEYGRCLTMFGRTEERIARVQESYIAQANATWLESLDRSMTQMKDYQNARKKLDSRRLAYDTSLSKMQKAKKEDFRVEEELRTQKVKYEEANDDVLRRMQDVKETEGEGVVDMAAFLDAQLKYHEQCTEALLQLKNDWPGGSQGSPRTPNNGRRIGRTRSNTTHSYHERFEPLHEENTNMLQPTPIVRSSKPVLSESPVRDPYTAGIDIQRPAISRTSTFEGPTQLRQEPAYNNSYSSRTTSENLGARISQLRPVNRVASDPYTDRSENYSTGTSPDEYYGERSSPTPSYGNGFYQGGSSMNGSGTFKKAPPPPPPSRAKKPPPPPPPMKRPVFAGGAY</sequence>
<protein>
    <submittedName>
        <fullName evidence="4">BAR-domain-containing protein</fullName>
    </submittedName>
</protein>
<proteinExistence type="predicted"/>
<dbReference type="STRING" id="1388766.A0A017S8P5"/>
<keyword evidence="5" id="KW-1185">Reference proteome</keyword>
<feature type="compositionally biased region" description="Pro residues" evidence="2">
    <location>
        <begin position="398"/>
        <end position="418"/>
    </location>
</feature>
<feature type="region of interest" description="Disordered" evidence="2">
    <location>
        <begin position="223"/>
        <end position="253"/>
    </location>
</feature>
<evidence type="ECO:0000313" key="4">
    <source>
        <dbReference type="EMBL" id="EYE93428.1"/>
    </source>
</evidence>
<dbReference type="SMART" id="SM00721">
    <property type="entry name" value="BAR"/>
    <property type="match status" value="1"/>
</dbReference>
<feature type="region of interest" description="Disordered" evidence="2">
    <location>
        <begin position="302"/>
        <end position="427"/>
    </location>
</feature>
<dbReference type="PROSITE" id="PS51021">
    <property type="entry name" value="BAR"/>
    <property type="match status" value="1"/>
</dbReference>
<keyword evidence="1" id="KW-0175">Coiled coil</keyword>
<dbReference type="HOGENOM" id="CLU_034817_1_0_1"/>
<evidence type="ECO:0000256" key="2">
    <source>
        <dbReference type="SAM" id="MobiDB-lite"/>
    </source>
</evidence>
<dbReference type="Pfam" id="PF03114">
    <property type="entry name" value="BAR"/>
    <property type="match status" value="1"/>
</dbReference>
<dbReference type="OrthoDB" id="14167at2759"/>
<name>A0A017S8P5_ASPRC</name>
<evidence type="ECO:0000256" key="1">
    <source>
        <dbReference type="SAM" id="Coils"/>
    </source>
</evidence>
<dbReference type="RefSeq" id="XP_040637116.1">
    <property type="nucleotide sequence ID" value="XM_040782369.1"/>
</dbReference>
<dbReference type="Proteomes" id="UP000019804">
    <property type="component" value="Unassembled WGS sequence"/>
</dbReference>
<evidence type="ECO:0000259" key="3">
    <source>
        <dbReference type="PROSITE" id="PS51021"/>
    </source>
</evidence>
<feature type="domain" description="BAR" evidence="3">
    <location>
        <begin position="13"/>
        <end position="235"/>
    </location>
</feature>
<dbReference type="GO" id="GO:0005737">
    <property type="term" value="C:cytoplasm"/>
    <property type="evidence" value="ECO:0007669"/>
    <property type="project" value="InterPro"/>
</dbReference>
<reference evidence="5" key="1">
    <citation type="journal article" date="2014" name="Nat. Commun.">
        <title>Genomic adaptations of the halophilic Dead Sea filamentous fungus Eurotium rubrum.</title>
        <authorList>
            <person name="Kis-Papo T."/>
            <person name="Weig A.R."/>
            <person name="Riley R."/>
            <person name="Persoh D."/>
            <person name="Salamov A."/>
            <person name="Sun H."/>
            <person name="Lipzen A."/>
            <person name="Wasser S.P."/>
            <person name="Rambold G."/>
            <person name="Grigoriev I.V."/>
            <person name="Nevo E."/>
        </authorList>
    </citation>
    <scope>NUCLEOTIDE SEQUENCE [LARGE SCALE GENOMIC DNA]</scope>
    <source>
        <strain evidence="5">CBS 135680</strain>
    </source>
</reference>
<dbReference type="Gene3D" id="1.20.1270.60">
    <property type="entry name" value="Arfaptin homology (AH) domain/BAR domain"/>
    <property type="match status" value="1"/>
</dbReference>
<gene>
    <name evidence="4" type="ORF">EURHEDRAFT_414232</name>
</gene>
<dbReference type="AlphaFoldDB" id="A0A017S8P5"/>
<accession>A0A017S8P5</accession>
<dbReference type="GeneID" id="63697493"/>
<dbReference type="EMBL" id="KK088431">
    <property type="protein sequence ID" value="EYE93428.1"/>
    <property type="molecule type" value="Genomic_DNA"/>
</dbReference>
<dbReference type="InterPro" id="IPR027267">
    <property type="entry name" value="AH/BAR_dom_sf"/>
</dbReference>
<feature type="compositionally biased region" description="Polar residues" evidence="2">
    <location>
        <begin position="303"/>
        <end position="332"/>
    </location>
</feature>
<feature type="coiled-coil region" evidence="1">
    <location>
        <begin position="124"/>
        <end position="193"/>
    </location>
</feature>
<dbReference type="SUPFAM" id="SSF103657">
    <property type="entry name" value="BAR/IMD domain-like"/>
    <property type="match status" value="1"/>
</dbReference>